<proteinExistence type="predicted"/>
<reference evidence="1" key="1">
    <citation type="submission" date="2016-10" db="EMBL/GenBank/DDBJ databases">
        <authorList>
            <person name="Benchimol M."/>
            <person name="Almeida L.G."/>
            <person name="Vasconcelos A.T."/>
            <person name="Perreira-Neves A."/>
            <person name="Rosa I.A."/>
            <person name="Tasca T."/>
            <person name="Bogo M.R."/>
            <person name="de Souza W."/>
        </authorList>
    </citation>
    <scope>NUCLEOTIDE SEQUENCE [LARGE SCALE GENOMIC DNA]</scope>
    <source>
        <strain evidence="1">K</strain>
    </source>
</reference>
<evidence type="ECO:0000313" key="2">
    <source>
        <dbReference type="Proteomes" id="UP000179807"/>
    </source>
</evidence>
<evidence type="ECO:0000313" key="1">
    <source>
        <dbReference type="EMBL" id="OHT16204.1"/>
    </source>
</evidence>
<organism evidence="1 2">
    <name type="scientific">Tritrichomonas foetus</name>
    <dbReference type="NCBI Taxonomy" id="1144522"/>
    <lineage>
        <taxon>Eukaryota</taxon>
        <taxon>Metamonada</taxon>
        <taxon>Parabasalia</taxon>
        <taxon>Tritrichomonadida</taxon>
        <taxon>Tritrichomonadidae</taxon>
        <taxon>Tritrichomonas</taxon>
    </lineage>
</organism>
<dbReference type="AlphaFoldDB" id="A0A1J4L2L2"/>
<comment type="caution">
    <text evidence="1">The sequence shown here is derived from an EMBL/GenBank/DDBJ whole genome shotgun (WGS) entry which is preliminary data.</text>
</comment>
<dbReference type="VEuPathDB" id="TrichDB:TRFO_13363"/>
<dbReference type="GeneID" id="94831909"/>
<gene>
    <name evidence="1" type="ORF">TRFO_13363</name>
</gene>
<sequence length="154" mass="17983">MNNLSKRNWNSKKHIARLVYFNPNKIYALDYKLDRDGNGINDIISRETSKTARILKNKLNRMKSKIGSCNFISKLIEEYEKSKEIIKADNLGTEDIITGESSFESPHLDSSDLLVDDFSLDSIKWNDHSFDDEFFEDRSFCFNQSIFKQSKRDP</sequence>
<name>A0A1J4L2L2_9EUKA</name>
<protein>
    <submittedName>
        <fullName evidence="1">Uncharacterized protein</fullName>
    </submittedName>
</protein>
<dbReference type="EMBL" id="MLAK01000134">
    <property type="protein sequence ID" value="OHT16204.1"/>
    <property type="molecule type" value="Genomic_DNA"/>
</dbReference>
<dbReference type="RefSeq" id="XP_068369340.1">
    <property type="nucleotide sequence ID" value="XM_068497205.1"/>
</dbReference>
<keyword evidence="2" id="KW-1185">Reference proteome</keyword>
<accession>A0A1J4L2L2</accession>
<dbReference type="Proteomes" id="UP000179807">
    <property type="component" value="Unassembled WGS sequence"/>
</dbReference>